<accession>A9DXX1</accession>
<dbReference type="HOGENOM" id="CLU_1649911_0_0_10"/>
<dbReference type="Proteomes" id="UP000002945">
    <property type="component" value="Unassembled WGS sequence"/>
</dbReference>
<dbReference type="EMBL" id="ABIB01000005">
    <property type="protein sequence ID" value="EDP96057.1"/>
    <property type="molecule type" value="Genomic_DNA"/>
</dbReference>
<dbReference type="eggNOG" id="ENOG502ZVC1">
    <property type="taxonomic scope" value="Bacteria"/>
</dbReference>
<comment type="caution">
    <text evidence="2">The sequence shown here is derived from an EMBL/GenBank/DDBJ whole genome shotgun (WGS) entry which is preliminary data.</text>
</comment>
<feature type="coiled-coil region" evidence="1">
    <location>
        <begin position="15"/>
        <end position="49"/>
    </location>
</feature>
<organism evidence="2 3">
    <name type="scientific">Kordia algicida OT-1</name>
    <dbReference type="NCBI Taxonomy" id="391587"/>
    <lineage>
        <taxon>Bacteria</taxon>
        <taxon>Pseudomonadati</taxon>
        <taxon>Bacteroidota</taxon>
        <taxon>Flavobacteriia</taxon>
        <taxon>Flavobacteriales</taxon>
        <taxon>Flavobacteriaceae</taxon>
        <taxon>Kordia</taxon>
    </lineage>
</organism>
<evidence type="ECO:0008006" key="4">
    <source>
        <dbReference type="Google" id="ProtNLM"/>
    </source>
</evidence>
<dbReference type="OrthoDB" id="1445728at2"/>
<evidence type="ECO:0000313" key="2">
    <source>
        <dbReference type="EMBL" id="EDP96057.1"/>
    </source>
</evidence>
<protein>
    <recommendedName>
        <fullName evidence="4">Lipoprotein</fullName>
    </recommendedName>
</protein>
<dbReference type="STRING" id="391587.KAOT1_07808"/>
<reference evidence="2 3" key="1">
    <citation type="journal article" date="2011" name="J. Bacteriol.">
        <title>Genome sequence of the algicidal bacterium Kordia algicida OT-1.</title>
        <authorList>
            <person name="Lee H.S."/>
            <person name="Kang S.G."/>
            <person name="Kwon K.K."/>
            <person name="Lee J.H."/>
            <person name="Kim S.J."/>
        </authorList>
    </citation>
    <scope>NUCLEOTIDE SEQUENCE [LARGE SCALE GENOMIC DNA]</scope>
    <source>
        <strain evidence="2 3">OT-1</strain>
    </source>
</reference>
<proteinExistence type="predicted"/>
<name>A9DXX1_9FLAO</name>
<keyword evidence="3" id="KW-1185">Reference proteome</keyword>
<evidence type="ECO:0000313" key="3">
    <source>
        <dbReference type="Proteomes" id="UP000002945"/>
    </source>
</evidence>
<evidence type="ECO:0000256" key="1">
    <source>
        <dbReference type="SAM" id="Coils"/>
    </source>
</evidence>
<sequence>MRQIVKTLLLLLVLASCNNEKIREMEDQIEVYKKDIASLKQQNKILKDSLNYRTYEKLKNTLVSCFPVEKDVFVGKSNTIIVQFYENWKLPPYDVYQVTKNGKEVKKDLILKDQTGFYYEIDFHPNTIQEDLLELETVFKIDSQPLVIKSRVNFDVKYKK</sequence>
<keyword evidence="1" id="KW-0175">Coiled coil</keyword>
<gene>
    <name evidence="2" type="ORF">KAOT1_07808</name>
</gene>
<dbReference type="RefSeq" id="WP_007094127.1">
    <property type="nucleotide sequence ID" value="NZ_CP142125.1"/>
</dbReference>
<dbReference type="PROSITE" id="PS51257">
    <property type="entry name" value="PROKAR_LIPOPROTEIN"/>
    <property type="match status" value="1"/>
</dbReference>
<dbReference type="AlphaFoldDB" id="A9DXX1"/>